<gene>
    <name evidence="2" type="ORF">HHS_01070</name>
</gene>
<dbReference type="PATRIC" id="fig|1235990.3.peg.105"/>
<proteinExistence type="predicted"/>
<protein>
    <submittedName>
        <fullName evidence="2">Uncharacterized protein</fullName>
    </submittedName>
</protein>
<keyword evidence="1" id="KW-0472">Membrane</keyword>
<name>U3U6V8_9GAMM</name>
<dbReference type="OrthoDB" id="8558195at2"/>
<reference evidence="2 3" key="1">
    <citation type="submission" date="2012-10" db="EMBL/GenBank/DDBJ databases">
        <title>Genome sequence of the symbiont of the pentatomidae stink bug Halyomorpha halys.</title>
        <authorList>
            <person name="Kobayashi H."/>
            <person name="Fujii-Muramatsu R."/>
            <person name="Takeishi K."/>
            <person name="Noda H."/>
        </authorList>
    </citation>
    <scope>NUCLEOTIDE SEQUENCE [LARGE SCALE GENOMIC DNA]</scope>
</reference>
<accession>U3U6V8</accession>
<dbReference type="AlphaFoldDB" id="U3U6V8"/>
<organism evidence="2 3">
    <name type="scientific">Candidatus Pantoea carbekii</name>
    <dbReference type="NCBI Taxonomy" id="1235990"/>
    <lineage>
        <taxon>Bacteria</taxon>
        <taxon>Pseudomonadati</taxon>
        <taxon>Pseudomonadota</taxon>
        <taxon>Gammaproteobacteria</taxon>
        <taxon>Enterobacterales</taxon>
        <taxon>Erwiniaceae</taxon>
        <taxon>Pantoea</taxon>
    </lineage>
</organism>
<keyword evidence="1" id="KW-1133">Transmembrane helix</keyword>
<keyword evidence="3" id="KW-1185">Reference proteome</keyword>
<evidence type="ECO:0000256" key="1">
    <source>
        <dbReference type="SAM" id="Phobius"/>
    </source>
</evidence>
<dbReference type="Proteomes" id="UP000016900">
    <property type="component" value="Chromosome"/>
</dbReference>
<dbReference type="eggNOG" id="COG3087">
    <property type="taxonomic scope" value="Bacteria"/>
</dbReference>
<evidence type="ECO:0000313" key="3">
    <source>
        <dbReference type="Proteomes" id="UP000016900"/>
    </source>
</evidence>
<keyword evidence="1" id="KW-0812">Transmembrane</keyword>
<dbReference type="EMBL" id="AP012554">
    <property type="protein sequence ID" value="BAO00077.1"/>
    <property type="molecule type" value="Genomic_DNA"/>
</dbReference>
<feature type="transmembrane region" description="Helical" evidence="1">
    <location>
        <begin position="30"/>
        <end position="53"/>
    </location>
</feature>
<evidence type="ECO:0000313" key="2">
    <source>
        <dbReference type="EMBL" id="BAO00077.1"/>
    </source>
</evidence>
<sequence>MKKDYIGCKSLKETQCKKIVKLNQNDRKNFLLLLKLKITFAVVIFISAIIGLWSISHYKHKDNLPIIYSENTINNNILQTQPKEKWKYITELDNPQTTIPTISTNFSVDSNIKPQYN</sequence>
<dbReference type="KEGG" id="hhs:HHS_01070"/>